<dbReference type="EMBL" id="MEIU01000005">
    <property type="protein sequence ID" value="PIT62569.1"/>
    <property type="molecule type" value="Genomic_DNA"/>
</dbReference>
<dbReference type="AlphaFoldDB" id="A0A855FY21"/>
<evidence type="ECO:0000313" key="1">
    <source>
        <dbReference type="EMBL" id="PIT62569.1"/>
    </source>
</evidence>
<protein>
    <submittedName>
        <fullName evidence="1">Uncharacterized protein</fullName>
    </submittedName>
</protein>
<gene>
    <name evidence="1" type="ORF">BHC57_01155</name>
</gene>
<reference evidence="1 2" key="1">
    <citation type="journal article" date="2017" name="MBio">
        <title>Type VI secretion-mediated competition in the bee gut microbiome.</title>
        <authorList>
            <person name="Steele M.I."/>
            <person name="Kwong W.K."/>
            <person name="Powell J.E."/>
            <person name="Whiteley M."/>
            <person name="Moran N.A."/>
        </authorList>
    </citation>
    <scope>NUCLEOTIDE SEQUENCE [LARGE SCALE GENOMIC DNA]</scope>
    <source>
        <strain evidence="1 2">HK3</strain>
    </source>
</reference>
<sequence>MNKNDQKTIGQALVGVDFNVSGSHEVTQVKQALAGVIDTLHGLPKGSTDLEFIVNTAIGSVITAQMWVVKALTYDKWVK</sequence>
<comment type="caution">
    <text evidence="1">The sequence shown here is derived from an EMBL/GenBank/DDBJ whole genome shotgun (WGS) entry which is preliminary data.</text>
</comment>
<accession>A0A855FY21</accession>
<name>A0A855FY21_9NEIS</name>
<dbReference type="OrthoDB" id="5683416at2"/>
<proteinExistence type="predicted"/>
<dbReference type="RefSeq" id="WP_100099690.1">
    <property type="nucleotide sequence ID" value="NZ_MDUZ01000051.1"/>
</dbReference>
<organism evidence="1 2">
    <name type="scientific">Snodgrassella alvi</name>
    <dbReference type="NCBI Taxonomy" id="1196083"/>
    <lineage>
        <taxon>Bacteria</taxon>
        <taxon>Pseudomonadati</taxon>
        <taxon>Pseudomonadota</taxon>
        <taxon>Betaproteobacteria</taxon>
        <taxon>Neisseriales</taxon>
        <taxon>Neisseriaceae</taxon>
        <taxon>Snodgrassella</taxon>
    </lineage>
</organism>
<evidence type="ECO:0000313" key="2">
    <source>
        <dbReference type="Proteomes" id="UP000230463"/>
    </source>
</evidence>
<dbReference type="Proteomes" id="UP000230463">
    <property type="component" value="Unassembled WGS sequence"/>
</dbReference>